<evidence type="ECO:0000256" key="1">
    <source>
        <dbReference type="SAM" id="MobiDB-lite"/>
    </source>
</evidence>
<reference evidence="2" key="1">
    <citation type="journal article" date="2021" name="Sci. Adv.">
        <title>The American lobster genome reveals insights on longevity, neural, and immune adaptations.</title>
        <authorList>
            <person name="Polinski J.M."/>
            <person name="Zimin A.V."/>
            <person name="Clark K.F."/>
            <person name="Kohn A.B."/>
            <person name="Sadowski N."/>
            <person name="Timp W."/>
            <person name="Ptitsyn A."/>
            <person name="Khanna P."/>
            <person name="Romanova D.Y."/>
            <person name="Williams P."/>
            <person name="Greenwood S.J."/>
            <person name="Moroz L.L."/>
            <person name="Walt D.R."/>
            <person name="Bodnar A.G."/>
        </authorList>
    </citation>
    <scope>NUCLEOTIDE SEQUENCE</scope>
    <source>
        <strain evidence="2">GMGI-L3</strain>
    </source>
</reference>
<keyword evidence="3" id="KW-1185">Reference proteome</keyword>
<organism evidence="2 3">
    <name type="scientific">Homarus americanus</name>
    <name type="common">American lobster</name>
    <dbReference type="NCBI Taxonomy" id="6706"/>
    <lineage>
        <taxon>Eukaryota</taxon>
        <taxon>Metazoa</taxon>
        <taxon>Ecdysozoa</taxon>
        <taxon>Arthropoda</taxon>
        <taxon>Crustacea</taxon>
        <taxon>Multicrustacea</taxon>
        <taxon>Malacostraca</taxon>
        <taxon>Eumalacostraca</taxon>
        <taxon>Eucarida</taxon>
        <taxon>Decapoda</taxon>
        <taxon>Pleocyemata</taxon>
        <taxon>Astacidea</taxon>
        <taxon>Nephropoidea</taxon>
        <taxon>Nephropidae</taxon>
        <taxon>Homarus</taxon>
    </lineage>
</organism>
<dbReference type="EMBL" id="JAHLQT010031306">
    <property type="protein sequence ID" value="KAG7160377.1"/>
    <property type="molecule type" value="Genomic_DNA"/>
</dbReference>
<dbReference type="Proteomes" id="UP000747542">
    <property type="component" value="Unassembled WGS sequence"/>
</dbReference>
<dbReference type="AlphaFoldDB" id="A0A8J5JL63"/>
<protein>
    <submittedName>
        <fullName evidence="2">Uncharacterized protein</fullName>
    </submittedName>
</protein>
<name>A0A8J5JL63_HOMAM</name>
<sequence>MSCELVAVVPVTGVYGAEKMSCELVARTHKDRTADGRYKRRRGTYINFTPRHIKIVLGGIAPLGHNVYVAMPCRCASSSASTGVFPSVFLAPNLRPKRLQRAPPRRPYDPSPLVCN</sequence>
<accession>A0A8J5JL63</accession>
<proteinExistence type="predicted"/>
<evidence type="ECO:0000313" key="3">
    <source>
        <dbReference type="Proteomes" id="UP000747542"/>
    </source>
</evidence>
<feature type="region of interest" description="Disordered" evidence="1">
    <location>
        <begin position="96"/>
        <end position="116"/>
    </location>
</feature>
<gene>
    <name evidence="2" type="ORF">Hamer_G001602</name>
</gene>
<evidence type="ECO:0000313" key="2">
    <source>
        <dbReference type="EMBL" id="KAG7160377.1"/>
    </source>
</evidence>
<comment type="caution">
    <text evidence="2">The sequence shown here is derived from an EMBL/GenBank/DDBJ whole genome shotgun (WGS) entry which is preliminary data.</text>
</comment>